<dbReference type="AlphaFoldDB" id="X0TSA3"/>
<dbReference type="InterPro" id="IPR035089">
    <property type="entry name" value="Phage_sheath_subtilisin"/>
</dbReference>
<dbReference type="InterPro" id="IPR020287">
    <property type="entry name" value="Tail_sheath_C"/>
</dbReference>
<evidence type="ECO:0000313" key="4">
    <source>
        <dbReference type="EMBL" id="GAF79005.1"/>
    </source>
</evidence>
<name>X0TSA3_9ZZZZ</name>
<evidence type="ECO:0000256" key="1">
    <source>
        <dbReference type="ARBA" id="ARBA00008005"/>
    </source>
</evidence>
<feature type="domain" description="Tail sheath protein subtilisin-like" evidence="2">
    <location>
        <begin position="93"/>
        <end position="255"/>
    </location>
</feature>
<organism evidence="4">
    <name type="scientific">marine sediment metagenome</name>
    <dbReference type="NCBI Taxonomy" id="412755"/>
    <lineage>
        <taxon>unclassified sequences</taxon>
        <taxon>metagenomes</taxon>
        <taxon>ecological metagenomes</taxon>
    </lineage>
</organism>
<accession>X0TSA3</accession>
<dbReference type="Pfam" id="PF04984">
    <property type="entry name" value="Phage_sheath_1"/>
    <property type="match status" value="1"/>
</dbReference>
<protein>
    <recommendedName>
        <fullName evidence="5">Tail sheath protein C-terminal domain-containing protein</fullName>
    </recommendedName>
</protein>
<sequence length="380" mass="41920">DRYIGNVVNEGSAIGGTNGNEFYQWLARPSFLENDLADPSNFEVRIPGQIFDRAFTGAANGIPEDPAYSSEIDRAIIGNPADESGLFAFQNPEVFDISLLIIPGATSGSVIGSGLQLCEGRGDVLYIVDGPFGLRTEQIVDWHNGLLFSDLAQAINSSYGALYHPHLKIFDQFNNLEIFIPPSGHVSAVYARTAEVAEQWFAPAGLRRGHILTALDTETDMTVGERDLMYGFGNAVNPIVNFPQDGITVWGQRTLQRRQSALDRVNVRMLLIFIKKNATVFLRDFLFEPNDEITRAQVTSVSTSFLEDIQARRGLTGFSVVCDERNNTPERIDRNELHVAYFLKPTRAVEFIVLNLVILRTEQSFAAAEVLAAGGLVTTT</sequence>
<dbReference type="PANTHER" id="PTHR35861">
    <property type="match status" value="1"/>
</dbReference>
<dbReference type="EMBL" id="BARS01001964">
    <property type="protein sequence ID" value="GAF79005.1"/>
    <property type="molecule type" value="Genomic_DNA"/>
</dbReference>
<evidence type="ECO:0000259" key="3">
    <source>
        <dbReference type="Pfam" id="PF17482"/>
    </source>
</evidence>
<feature type="domain" description="Tail sheath protein C-terminal" evidence="3">
    <location>
        <begin position="260"/>
        <end position="357"/>
    </location>
</feature>
<dbReference type="Pfam" id="PF17482">
    <property type="entry name" value="Phage_sheath_1C"/>
    <property type="match status" value="1"/>
</dbReference>
<evidence type="ECO:0008006" key="5">
    <source>
        <dbReference type="Google" id="ProtNLM"/>
    </source>
</evidence>
<dbReference type="PANTHER" id="PTHR35861:SF1">
    <property type="entry name" value="PHAGE TAIL SHEATH PROTEIN"/>
    <property type="match status" value="1"/>
</dbReference>
<comment type="caution">
    <text evidence="4">The sequence shown here is derived from an EMBL/GenBank/DDBJ whole genome shotgun (WGS) entry which is preliminary data.</text>
</comment>
<dbReference type="Gene3D" id="3.40.50.11780">
    <property type="match status" value="1"/>
</dbReference>
<proteinExistence type="inferred from homology"/>
<comment type="similarity">
    <text evidence="1">Belongs to the myoviridae tail sheath protein family.</text>
</comment>
<reference evidence="4" key="1">
    <citation type="journal article" date="2014" name="Front. Microbiol.">
        <title>High frequency of phylogenetically diverse reductive dehalogenase-homologous genes in deep subseafloor sedimentary metagenomes.</title>
        <authorList>
            <person name="Kawai M."/>
            <person name="Futagami T."/>
            <person name="Toyoda A."/>
            <person name="Takaki Y."/>
            <person name="Nishi S."/>
            <person name="Hori S."/>
            <person name="Arai W."/>
            <person name="Tsubouchi T."/>
            <person name="Morono Y."/>
            <person name="Uchiyama I."/>
            <person name="Ito T."/>
            <person name="Fujiyama A."/>
            <person name="Inagaki F."/>
            <person name="Takami H."/>
        </authorList>
    </citation>
    <scope>NUCLEOTIDE SEQUENCE</scope>
    <source>
        <strain evidence="4">Expedition CK06-06</strain>
    </source>
</reference>
<evidence type="ECO:0000259" key="2">
    <source>
        <dbReference type="Pfam" id="PF04984"/>
    </source>
</evidence>
<dbReference type="InterPro" id="IPR052042">
    <property type="entry name" value="Tail_sheath_structural"/>
</dbReference>
<feature type="non-terminal residue" evidence="4">
    <location>
        <position position="1"/>
    </location>
</feature>
<gene>
    <name evidence="4" type="ORF">S01H1_03632</name>
</gene>